<sequence>MKVLYTPYSAMRNFVESGVEHVQEVCPATVITFLKSASSTQEGKCSLGSLPRPVSDTPFLDATNVQLFLKFVKTDKEFVEKMEGLPLCLRQSGQLHIFEKTEDVRKPIVSTFLRLLPQSSDRFLHKQILNYFLPMEESTKEMIQELDIPLLARLLPETISEPIYKTGTPCPFLIDRHPCPDKHPDQTWLKDLWGFLEGQLKLPGEEGTENPHNSRENKLGCLADWSLIPVKKQNGRVEKQLLFPIQDAQSVVHLSASRDESRPQLWETLKSLPLPFLNTLSLPILSIATQLVASISHPAALLHALTSCGTCLTKSKKDASRILSYFNDSLPTLQGSFKDDGRLRQKLKHLPFFSSIGGDIGPVSANTLTICIGSSVPDEGLSQWMERGQNSVLLLRLADVPHNLQEFLGFTVASDLEFYCGYVLPSFADLPKNAMLIHMTYVRELLEHKIHQEDEEERLCLQLQQTAFVECQGHLHRASYFFSPHQPVFNQMCPADRFPPEPYSKSEWRYFMRKAGIIWEVTVDMFIDFARRLEEEGQVGVTEGVAEKSGVLVRHLYDVLVSTQRLKDTCLFQKIRNIRFLLQSDWTAQRGKRRYLALVARPLIQDRLVSFAESCSERHLHLVWTSSPIIHGEADPYSKAPRENLREILQQLDWQECAPEDKVKKHVHNLCAALQEDDPENSPAWNDSSVGILDTVMMDVYNYLDSMSDLTELIKLPLVCDTENKRLFHAENVVIYASEDEVFAECIQKLPVKFGGFASLFKRLGVSERPTASHYARVLSHIKRQRGDSQLEDEDTNNVKKAVQGLFKCLRSNVEEERRLQVDHLYLPSEQNKLLKSSELVFSNDQHLKDRYEELPHRQLDFLQDFSLLQIRVPRPQDDIRRLPEEHKVRSLSDIVKVVIPDEIRIKAFDGDFSQSLKYKLVQPECVACVIRLAYHQHMHEETSRGEFNEETERSIAQQMFLINVKEITGLKTVLVEQGQVLEDSEMSQSLFVYCSDDGKYALYLDTEKSRSLIQTSRGLALAVQSALEFLPSLASNLQNVFEDPTKASKEMDLYGIEQYKAMTVEDTSMFPPLGTYVPTAFHLYLVYRVDSGFLPRQRVAYELYDPLVNEDDTEDNVPCYVCAVVMKRIEERAGGDTTECFSQYIIDPGPDHGGEREVSGTELYKLCQQPVRRENRGDVAVPLVLMSQEEGTVDAEDLPPNIDEVLRQIRQTLTEAWRQPCPTKRRRVVMRLYMQWNPARNFDKEFCTKVIKRIKQCVALLDHGMSLDAEYTAAELKDFSNSPSFLAFFVRLDERCRRNNVKSDTEVLDFRRWSGRRRPNPQPGEAVLYIRQAEADLAAAQAARGTCDKGHNWICYQCHQAVEKALKAVILDKNAVEDSLSHDLTGLAEFVHDPDLISVARQLEVCVGQHTHMRYPHCRRQGKIPADVYVTDEARDACGYAEQALQRARRLLMVRNAQHYHDYILVVNGRL</sequence>
<proteinExistence type="predicted"/>
<dbReference type="SUPFAM" id="SSF81593">
    <property type="entry name" value="Nucleotidyltransferase substrate binding subunit/domain"/>
    <property type="match status" value="1"/>
</dbReference>
<dbReference type="PANTHER" id="PTHR46919:SF2">
    <property type="entry name" value="SACSIN"/>
    <property type="match status" value="1"/>
</dbReference>
<evidence type="ECO:0000259" key="1">
    <source>
        <dbReference type="SMART" id="SM00748"/>
    </source>
</evidence>
<protein>
    <recommendedName>
        <fullName evidence="1">HEPN domain-containing protein</fullName>
    </recommendedName>
</protein>
<name>A0ABD0L7Y7_9CAEN</name>
<dbReference type="Proteomes" id="UP001519460">
    <property type="component" value="Unassembled WGS sequence"/>
</dbReference>
<dbReference type="Pfam" id="PF05168">
    <property type="entry name" value="HEPN"/>
    <property type="match status" value="1"/>
</dbReference>
<keyword evidence="3" id="KW-1185">Reference proteome</keyword>
<dbReference type="InterPro" id="IPR007842">
    <property type="entry name" value="HEPN_dom"/>
</dbReference>
<feature type="domain" description="HEPN" evidence="1">
    <location>
        <begin position="1331"/>
        <end position="1445"/>
    </location>
</feature>
<gene>
    <name evidence="2" type="ORF">BaRGS_00013314</name>
</gene>
<organism evidence="2 3">
    <name type="scientific">Batillaria attramentaria</name>
    <dbReference type="NCBI Taxonomy" id="370345"/>
    <lineage>
        <taxon>Eukaryota</taxon>
        <taxon>Metazoa</taxon>
        <taxon>Spiralia</taxon>
        <taxon>Lophotrochozoa</taxon>
        <taxon>Mollusca</taxon>
        <taxon>Gastropoda</taxon>
        <taxon>Caenogastropoda</taxon>
        <taxon>Sorbeoconcha</taxon>
        <taxon>Cerithioidea</taxon>
        <taxon>Batillariidae</taxon>
        <taxon>Batillaria</taxon>
    </lineage>
</organism>
<evidence type="ECO:0000313" key="2">
    <source>
        <dbReference type="EMBL" id="KAK7495375.1"/>
    </source>
</evidence>
<dbReference type="EMBL" id="JACVVK020000075">
    <property type="protein sequence ID" value="KAK7495375.1"/>
    <property type="molecule type" value="Genomic_DNA"/>
</dbReference>
<reference evidence="2 3" key="1">
    <citation type="journal article" date="2023" name="Sci. Data">
        <title>Genome assembly of the Korean intertidal mud-creeper Batillaria attramentaria.</title>
        <authorList>
            <person name="Patra A.K."/>
            <person name="Ho P.T."/>
            <person name="Jun S."/>
            <person name="Lee S.J."/>
            <person name="Kim Y."/>
            <person name="Won Y.J."/>
        </authorList>
    </citation>
    <scope>NUCLEOTIDE SEQUENCE [LARGE SCALE GENOMIC DNA]</scope>
    <source>
        <strain evidence="2">Wonlab-2016</strain>
    </source>
</reference>
<evidence type="ECO:0000313" key="3">
    <source>
        <dbReference type="Proteomes" id="UP001519460"/>
    </source>
</evidence>
<dbReference type="SMART" id="SM00748">
    <property type="entry name" value="HEPN"/>
    <property type="match status" value="1"/>
</dbReference>
<dbReference type="Gene3D" id="1.20.120.330">
    <property type="entry name" value="Nucleotidyltransferases domain 2"/>
    <property type="match status" value="1"/>
</dbReference>
<accession>A0ABD0L7Y7</accession>
<dbReference type="PANTHER" id="PTHR46919">
    <property type="entry name" value="ZINC FINGER, C3HC4 TYPE (RING FINGER) FAMILY PROTEIN"/>
    <property type="match status" value="1"/>
</dbReference>
<comment type="caution">
    <text evidence="2">The sequence shown here is derived from an EMBL/GenBank/DDBJ whole genome shotgun (WGS) entry which is preliminary data.</text>
</comment>